<dbReference type="Proteomes" id="UP000177287">
    <property type="component" value="Unassembled WGS sequence"/>
</dbReference>
<accession>A0A1G2RIU0</accession>
<feature type="transmembrane region" description="Helical" evidence="1">
    <location>
        <begin position="35"/>
        <end position="61"/>
    </location>
</feature>
<evidence type="ECO:0000256" key="1">
    <source>
        <dbReference type="SAM" id="Phobius"/>
    </source>
</evidence>
<comment type="caution">
    <text evidence="2">The sequence shown here is derived from an EMBL/GenBank/DDBJ whole genome shotgun (WGS) entry which is preliminary data.</text>
</comment>
<evidence type="ECO:0000313" key="3">
    <source>
        <dbReference type="Proteomes" id="UP000177287"/>
    </source>
</evidence>
<organism evidence="2 3">
    <name type="scientific">Candidatus Wildermuthbacteria bacterium RIFCSPLOWO2_01_FULL_47_18</name>
    <dbReference type="NCBI Taxonomy" id="1802460"/>
    <lineage>
        <taxon>Bacteria</taxon>
        <taxon>Candidatus Wildermuthiibacteriota</taxon>
    </lineage>
</organism>
<proteinExistence type="predicted"/>
<name>A0A1G2RIU0_9BACT</name>
<keyword evidence="1" id="KW-0472">Membrane</keyword>
<keyword evidence="1" id="KW-1133">Transmembrane helix</keyword>
<sequence>MKARQRLITNTQYGLTAAVVVATTIYFLGPIEHRLFWICVAGILSSTWLALSTPIVQDFFFSEYKYFARMEEGRVRQLTEEEVSRLDNPATYQTITGPIIGVAIEGMGSGQVLGSRKGWSVARGERGKPMLTIIDEHGEPFRGMPEDLITTIETWQNLNEMFYDAVRFRPLWEAVSTVMTRISVGPPSKHANAVLFDLERIFEKLKLDHTQQHRMFEWLDYLDKKREEKLGKRRSA</sequence>
<protein>
    <submittedName>
        <fullName evidence="2">Uncharacterized protein</fullName>
    </submittedName>
</protein>
<dbReference type="AlphaFoldDB" id="A0A1G2RIU0"/>
<feature type="transmembrane region" description="Helical" evidence="1">
    <location>
        <begin position="12"/>
        <end position="29"/>
    </location>
</feature>
<reference evidence="2 3" key="1">
    <citation type="journal article" date="2016" name="Nat. Commun.">
        <title>Thousands of microbial genomes shed light on interconnected biogeochemical processes in an aquifer system.</title>
        <authorList>
            <person name="Anantharaman K."/>
            <person name="Brown C.T."/>
            <person name="Hug L.A."/>
            <person name="Sharon I."/>
            <person name="Castelle C.J."/>
            <person name="Probst A.J."/>
            <person name="Thomas B.C."/>
            <person name="Singh A."/>
            <person name="Wilkins M.J."/>
            <person name="Karaoz U."/>
            <person name="Brodie E.L."/>
            <person name="Williams K.H."/>
            <person name="Hubbard S.S."/>
            <person name="Banfield J.F."/>
        </authorList>
    </citation>
    <scope>NUCLEOTIDE SEQUENCE [LARGE SCALE GENOMIC DNA]</scope>
</reference>
<evidence type="ECO:0000313" key="2">
    <source>
        <dbReference type="EMBL" id="OHA72269.1"/>
    </source>
</evidence>
<keyword evidence="1" id="KW-0812">Transmembrane</keyword>
<dbReference type="EMBL" id="MHUF01000022">
    <property type="protein sequence ID" value="OHA72269.1"/>
    <property type="molecule type" value="Genomic_DNA"/>
</dbReference>
<gene>
    <name evidence="2" type="ORF">A3A27_00490</name>
</gene>